<name>A0A2T1DK79_9CYAN</name>
<evidence type="ECO:0000259" key="1">
    <source>
        <dbReference type="Pfam" id="PF26500"/>
    </source>
</evidence>
<dbReference type="AlphaFoldDB" id="A0A2T1DK79"/>
<dbReference type="InterPro" id="IPR058479">
    <property type="entry name" value="DUF8166"/>
</dbReference>
<sequence>MRLGKVVKSNSHCDYVVQLDDEMDFIDAPKADDYGFGTFVKLETEERHWAIGIVYNSQLLNPMFMNMGPRLSSEPDPLFTPDLINETRTLLWTVLVGCLDQHNGEFYGVQGIPRVVVPVNTPVATMTPAEIHQFHLNQERRSQFCYYSHLLHCGGTFSTQLTHQVLQELIESKLFRDAEERALIVLCKELSWKNTMGAMR</sequence>
<evidence type="ECO:0000313" key="3">
    <source>
        <dbReference type="Proteomes" id="UP000238634"/>
    </source>
</evidence>
<feature type="domain" description="DUF8166" evidence="1">
    <location>
        <begin position="1"/>
        <end position="200"/>
    </location>
</feature>
<reference evidence="2 3" key="1">
    <citation type="submission" date="2018-02" db="EMBL/GenBank/DDBJ databases">
        <authorList>
            <person name="Cohen D.B."/>
            <person name="Kent A.D."/>
        </authorList>
    </citation>
    <scope>NUCLEOTIDE SEQUENCE [LARGE SCALE GENOMIC DNA]</scope>
    <source>
        <strain evidence="2 3">ULC007</strain>
    </source>
</reference>
<dbReference type="EMBL" id="PVWG01000004">
    <property type="protein sequence ID" value="PSB20882.1"/>
    <property type="molecule type" value="Genomic_DNA"/>
</dbReference>
<dbReference type="Proteomes" id="UP000238634">
    <property type="component" value="Unassembled WGS sequence"/>
</dbReference>
<proteinExistence type="predicted"/>
<dbReference type="Pfam" id="PF26500">
    <property type="entry name" value="DUF8166"/>
    <property type="match status" value="1"/>
</dbReference>
<dbReference type="OrthoDB" id="528713at2"/>
<gene>
    <name evidence="2" type="ORF">C7B65_05585</name>
</gene>
<protein>
    <recommendedName>
        <fullName evidence="1">DUF8166 domain-containing protein</fullName>
    </recommendedName>
</protein>
<reference evidence="2 3" key="2">
    <citation type="submission" date="2018-03" db="EMBL/GenBank/DDBJ databases">
        <title>The ancient ancestry and fast evolution of plastids.</title>
        <authorList>
            <person name="Moore K.R."/>
            <person name="Magnabosco C."/>
            <person name="Momper L."/>
            <person name="Gold D.A."/>
            <person name="Bosak T."/>
            <person name="Fournier G.P."/>
        </authorList>
    </citation>
    <scope>NUCLEOTIDE SEQUENCE [LARGE SCALE GENOMIC DNA]</scope>
    <source>
        <strain evidence="2 3">ULC007</strain>
    </source>
</reference>
<comment type="caution">
    <text evidence="2">The sequence shown here is derived from an EMBL/GenBank/DDBJ whole genome shotgun (WGS) entry which is preliminary data.</text>
</comment>
<evidence type="ECO:0000313" key="2">
    <source>
        <dbReference type="EMBL" id="PSB20882.1"/>
    </source>
</evidence>
<dbReference type="RefSeq" id="WP_073070602.1">
    <property type="nucleotide sequence ID" value="NZ_MPPI01000008.1"/>
</dbReference>
<accession>A0A2T1DK79</accession>
<keyword evidence="3" id="KW-1185">Reference proteome</keyword>
<organism evidence="2 3">
    <name type="scientific">Phormidesmis priestleyi ULC007</name>
    <dbReference type="NCBI Taxonomy" id="1920490"/>
    <lineage>
        <taxon>Bacteria</taxon>
        <taxon>Bacillati</taxon>
        <taxon>Cyanobacteriota</taxon>
        <taxon>Cyanophyceae</taxon>
        <taxon>Leptolyngbyales</taxon>
        <taxon>Leptolyngbyaceae</taxon>
        <taxon>Phormidesmis</taxon>
    </lineage>
</organism>